<dbReference type="InterPro" id="IPR010642">
    <property type="entry name" value="Invasion_prot_B"/>
</dbReference>
<name>A0A286G3B7_9PROT</name>
<dbReference type="Pfam" id="PF06776">
    <property type="entry name" value="IalB"/>
    <property type="match status" value="1"/>
</dbReference>
<dbReference type="InterPro" id="IPR038696">
    <property type="entry name" value="IalB_sf"/>
</dbReference>
<evidence type="ECO:0000313" key="2">
    <source>
        <dbReference type="EMBL" id="SOD89464.1"/>
    </source>
</evidence>
<dbReference type="Proteomes" id="UP000219621">
    <property type="component" value="Unassembled WGS sequence"/>
</dbReference>
<protein>
    <submittedName>
        <fullName evidence="2">Invasion protein IalB, involved in pathogenesis</fullName>
    </submittedName>
</protein>
<feature type="chain" id="PRO_5012673792" evidence="1">
    <location>
        <begin position="33"/>
        <end position="182"/>
    </location>
</feature>
<dbReference type="AlphaFoldDB" id="A0A286G3B7"/>
<accession>A0A286G3B7</accession>
<organism evidence="2 3">
    <name type="scientific">Caenispirillum bisanense</name>
    <dbReference type="NCBI Taxonomy" id="414052"/>
    <lineage>
        <taxon>Bacteria</taxon>
        <taxon>Pseudomonadati</taxon>
        <taxon>Pseudomonadota</taxon>
        <taxon>Alphaproteobacteria</taxon>
        <taxon>Rhodospirillales</taxon>
        <taxon>Novispirillaceae</taxon>
        <taxon>Caenispirillum</taxon>
    </lineage>
</organism>
<keyword evidence="3" id="KW-1185">Reference proteome</keyword>
<reference evidence="2 3" key="1">
    <citation type="submission" date="2017-09" db="EMBL/GenBank/DDBJ databases">
        <authorList>
            <person name="Ehlers B."/>
            <person name="Leendertz F.H."/>
        </authorList>
    </citation>
    <scope>NUCLEOTIDE SEQUENCE [LARGE SCALE GENOMIC DNA]</scope>
    <source>
        <strain evidence="2 3">USBA 140</strain>
    </source>
</reference>
<feature type="signal peptide" evidence="1">
    <location>
        <begin position="1"/>
        <end position="32"/>
    </location>
</feature>
<gene>
    <name evidence="2" type="ORF">SAMN05421508_101228</name>
</gene>
<dbReference type="OrthoDB" id="9814802at2"/>
<evidence type="ECO:0000313" key="3">
    <source>
        <dbReference type="Proteomes" id="UP000219621"/>
    </source>
</evidence>
<proteinExistence type="predicted"/>
<dbReference type="EMBL" id="OCNJ01000001">
    <property type="protein sequence ID" value="SOD89464.1"/>
    <property type="molecule type" value="Genomic_DNA"/>
</dbReference>
<dbReference type="Gene3D" id="2.60.40.1880">
    <property type="entry name" value="Invasion associated locus B (IalB) protein"/>
    <property type="match status" value="1"/>
</dbReference>
<evidence type="ECO:0000256" key="1">
    <source>
        <dbReference type="SAM" id="SignalP"/>
    </source>
</evidence>
<dbReference type="RefSeq" id="WP_097277138.1">
    <property type="nucleotide sequence ID" value="NZ_OCNJ01000001.1"/>
</dbReference>
<sequence length="182" mass="18459">MSFRVSVSSMRAIAAGAAAVLGVALTTTPAAAQAQGGAQGNAQVGQTYGSWTGACEQMPGGGTECFIFQNVKDAQSGRPMMSLKVGYFGPNNEAAILADLPTGVLIPPGAAFAVDGGNEVRVPYQICTPGLCRAIVPLNDQMISRMKAGSALQVSFVTAAGKKLGEAASLSGFTAGWDSVKK</sequence>
<keyword evidence="1" id="KW-0732">Signal</keyword>